<name>A0A1C6RX44_9ACTN</name>
<comment type="catalytic activity">
    <reaction evidence="8">
        <text>Dipeptidase E catalyzes the hydrolysis of dipeptides Asp-|-Xaa. It does not act on peptides with N-terminal Glu, Asn or Gln, nor does it cleave isoaspartyl peptides.</text>
        <dbReference type="EC" id="3.4.13.21"/>
    </reaction>
</comment>
<keyword evidence="3" id="KW-0963">Cytoplasm</keyword>
<evidence type="ECO:0000256" key="5">
    <source>
        <dbReference type="ARBA" id="ARBA00022801"/>
    </source>
</evidence>
<dbReference type="GO" id="GO:0016805">
    <property type="term" value="F:dipeptidase activity"/>
    <property type="evidence" value="ECO:0007669"/>
    <property type="project" value="UniProtKB-KW"/>
</dbReference>
<evidence type="ECO:0000256" key="4">
    <source>
        <dbReference type="ARBA" id="ARBA00022670"/>
    </source>
</evidence>
<dbReference type="PANTHER" id="PTHR20842:SF0">
    <property type="entry name" value="ALPHA-ASPARTYL DIPEPTIDASE"/>
    <property type="match status" value="1"/>
</dbReference>
<evidence type="ECO:0000256" key="1">
    <source>
        <dbReference type="ARBA" id="ARBA00004496"/>
    </source>
</evidence>
<organism evidence="11 12">
    <name type="scientific">Micromonospora pallida</name>
    <dbReference type="NCBI Taxonomy" id="145854"/>
    <lineage>
        <taxon>Bacteria</taxon>
        <taxon>Bacillati</taxon>
        <taxon>Actinomycetota</taxon>
        <taxon>Actinomycetes</taxon>
        <taxon>Micromonosporales</taxon>
        <taxon>Micromonosporaceae</taxon>
        <taxon>Micromonospora</taxon>
    </lineage>
</organism>
<dbReference type="EC" id="3.4.13.21" evidence="9"/>
<reference evidence="12" key="1">
    <citation type="submission" date="2016-06" db="EMBL/GenBank/DDBJ databases">
        <authorList>
            <person name="Varghese N."/>
            <person name="Submissions Spin"/>
        </authorList>
    </citation>
    <scope>NUCLEOTIDE SEQUENCE [LARGE SCALE GENOMIC DNA]</scope>
    <source>
        <strain evidence="12">DSM 43817</strain>
    </source>
</reference>
<sequence length="246" mass="26440">MPQGQPNLLLLSNSTAPGRAYLEHARDAILQVLDGRRSLVFVPFALADHDGYTDAVRRALEPLGVAVRGAHEGTPRDLVADAEAVFVGGGNTFRLVKAIHDLGLLDVVRARVAEGMPYLGSSAGTNVATPTLRTTNDMPIVAPPSFETFGLVPFQINPHYLDPDPSSTHQGETREERITQFLEENDVPVLGMREGTWLRVSDGVMRLDGVSAGGRVFCRGSEPVEVPSGTDVTWLVERVGSFDVGG</sequence>
<dbReference type="GO" id="GO:0006508">
    <property type="term" value="P:proteolysis"/>
    <property type="evidence" value="ECO:0007669"/>
    <property type="project" value="UniProtKB-KW"/>
</dbReference>
<dbReference type="NCBIfam" id="NF003642">
    <property type="entry name" value="PRK05282.1"/>
    <property type="match status" value="1"/>
</dbReference>
<keyword evidence="12" id="KW-1185">Reference proteome</keyword>
<dbReference type="PANTHER" id="PTHR20842">
    <property type="entry name" value="PROTEASE S51 ALPHA-ASPARTYL DIPEPTIDASE"/>
    <property type="match status" value="1"/>
</dbReference>
<evidence type="ECO:0000256" key="7">
    <source>
        <dbReference type="ARBA" id="ARBA00022997"/>
    </source>
</evidence>
<dbReference type="InterPro" id="IPR005320">
    <property type="entry name" value="Peptidase_S51"/>
</dbReference>
<dbReference type="SUPFAM" id="SSF52317">
    <property type="entry name" value="Class I glutamine amidotransferase-like"/>
    <property type="match status" value="1"/>
</dbReference>
<dbReference type="OrthoDB" id="3373764at2"/>
<keyword evidence="5" id="KW-0378">Hydrolase</keyword>
<evidence type="ECO:0000256" key="8">
    <source>
        <dbReference type="ARBA" id="ARBA00050239"/>
    </source>
</evidence>
<dbReference type="EMBL" id="FMHW01000002">
    <property type="protein sequence ID" value="SCL21778.1"/>
    <property type="molecule type" value="Genomic_DNA"/>
</dbReference>
<dbReference type="GO" id="GO:0008236">
    <property type="term" value="F:serine-type peptidase activity"/>
    <property type="evidence" value="ECO:0007669"/>
    <property type="project" value="UniProtKB-KW"/>
</dbReference>
<dbReference type="RefSeq" id="WP_091640278.1">
    <property type="nucleotide sequence ID" value="NZ_FMHW01000002.1"/>
</dbReference>
<comment type="similarity">
    <text evidence="2">Belongs to the peptidase S51 family.</text>
</comment>
<gene>
    <name evidence="11" type="ORF">GA0074692_1253</name>
</gene>
<dbReference type="CDD" id="cd03146">
    <property type="entry name" value="GAT1_Peptidase_E"/>
    <property type="match status" value="1"/>
</dbReference>
<dbReference type="Pfam" id="PF03575">
    <property type="entry name" value="Peptidase_S51"/>
    <property type="match status" value="1"/>
</dbReference>
<evidence type="ECO:0000256" key="6">
    <source>
        <dbReference type="ARBA" id="ARBA00022825"/>
    </source>
</evidence>
<comment type="subcellular location">
    <subcellularLocation>
        <location evidence="1">Cytoplasm</location>
    </subcellularLocation>
</comment>
<keyword evidence="4" id="KW-0645">Protease</keyword>
<evidence type="ECO:0000256" key="3">
    <source>
        <dbReference type="ARBA" id="ARBA00022490"/>
    </source>
</evidence>
<evidence type="ECO:0000313" key="11">
    <source>
        <dbReference type="EMBL" id="SCL21778.1"/>
    </source>
</evidence>
<dbReference type="AlphaFoldDB" id="A0A1C6RX44"/>
<keyword evidence="7" id="KW-0224">Dipeptidase</keyword>
<evidence type="ECO:0000256" key="10">
    <source>
        <dbReference type="ARBA" id="ARBA00075877"/>
    </source>
</evidence>
<dbReference type="GO" id="GO:0005737">
    <property type="term" value="C:cytoplasm"/>
    <property type="evidence" value="ECO:0007669"/>
    <property type="project" value="UniProtKB-SubCell"/>
</dbReference>
<proteinExistence type="inferred from homology"/>
<evidence type="ECO:0000313" key="12">
    <source>
        <dbReference type="Proteomes" id="UP000198959"/>
    </source>
</evidence>
<dbReference type="Gene3D" id="3.40.50.880">
    <property type="match status" value="1"/>
</dbReference>
<dbReference type="InterPro" id="IPR029062">
    <property type="entry name" value="Class_I_gatase-like"/>
</dbReference>
<dbReference type="FunFam" id="3.40.50.880:FF:000007">
    <property type="entry name" value="Peptidase E"/>
    <property type="match status" value="1"/>
</dbReference>
<evidence type="ECO:0000256" key="2">
    <source>
        <dbReference type="ARBA" id="ARBA00006534"/>
    </source>
</evidence>
<dbReference type="Proteomes" id="UP000198959">
    <property type="component" value="Unassembled WGS sequence"/>
</dbReference>
<dbReference type="STRING" id="145854.GA0074692_1253"/>
<accession>A0A1C6RX44</accession>
<keyword evidence="6" id="KW-0720">Serine protease</keyword>
<protein>
    <recommendedName>
        <fullName evidence="9">dipeptidase E</fullName>
        <ecNumber evidence="9">3.4.13.21</ecNumber>
    </recommendedName>
    <alternativeName>
        <fullName evidence="10">Asp-specific dipeptidase</fullName>
    </alternativeName>
</protein>
<evidence type="ECO:0000256" key="9">
    <source>
        <dbReference type="ARBA" id="ARBA00066675"/>
    </source>
</evidence>